<sequence>MSKLQAPRGRLFLFTLISVLLLETGTVQAKVYKWVDAQGQVHYSQTPPPKAIVTAKDSEVMTGLSRKYFPREKDGETYCAGEKLYKIKSYDVENTIYFLIEEKDRFEQLVGAESDTERRDVLRCKAQYYTNELQQHSNRIDQIRREYETLEKRRVAMEKSKDGCYSDKDKTLYVGEEARDMVQCLDRYDSLNEIEQRLRDLKKVYFAIKEKLDG</sequence>
<gene>
    <name evidence="3" type="ORF">HNR38_000223</name>
</gene>
<accession>A0A840UB69</accession>
<dbReference type="EMBL" id="JACHFE010000001">
    <property type="protein sequence ID" value="MBB5319755.1"/>
    <property type="molecule type" value="Genomic_DNA"/>
</dbReference>
<keyword evidence="4" id="KW-1185">Reference proteome</keyword>
<dbReference type="Proteomes" id="UP000591735">
    <property type="component" value="Unassembled WGS sequence"/>
</dbReference>
<comment type="caution">
    <text evidence="3">The sequence shown here is derived from an EMBL/GenBank/DDBJ whole genome shotgun (WGS) entry which is preliminary data.</text>
</comment>
<evidence type="ECO:0000313" key="3">
    <source>
        <dbReference type="EMBL" id="MBB5319755.1"/>
    </source>
</evidence>
<feature type="domain" description="DUF4124" evidence="2">
    <location>
        <begin position="26"/>
        <end position="51"/>
    </location>
</feature>
<name>A0A840UB69_9GAMM</name>
<dbReference type="AlphaFoldDB" id="A0A840UB69"/>
<feature type="coiled-coil region" evidence="1">
    <location>
        <begin position="126"/>
        <end position="160"/>
    </location>
</feature>
<evidence type="ECO:0000259" key="2">
    <source>
        <dbReference type="Pfam" id="PF13511"/>
    </source>
</evidence>
<proteinExistence type="predicted"/>
<organism evidence="3 4">
    <name type="scientific">Marinobacter oulmenensis</name>
    <dbReference type="NCBI Taxonomy" id="643747"/>
    <lineage>
        <taxon>Bacteria</taxon>
        <taxon>Pseudomonadati</taxon>
        <taxon>Pseudomonadota</taxon>
        <taxon>Gammaproteobacteria</taxon>
        <taxon>Pseudomonadales</taxon>
        <taxon>Marinobacteraceae</taxon>
        <taxon>Marinobacter</taxon>
    </lineage>
</organism>
<evidence type="ECO:0000256" key="1">
    <source>
        <dbReference type="SAM" id="Coils"/>
    </source>
</evidence>
<reference evidence="3 4" key="1">
    <citation type="submission" date="2020-08" db="EMBL/GenBank/DDBJ databases">
        <title>Genomic Encyclopedia of Type Strains, Phase IV (KMG-IV): sequencing the most valuable type-strain genomes for metagenomic binning, comparative biology and taxonomic classification.</title>
        <authorList>
            <person name="Goeker M."/>
        </authorList>
    </citation>
    <scope>NUCLEOTIDE SEQUENCE [LARGE SCALE GENOMIC DNA]</scope>
    <source>
        <strain evidence="3 4">DSM 22359</strain>
    </source>
</reference>
<dbReference type="RefSeq" id="WP_246362263.1">
    <property type="nucleotide sequence ID" value="NZ_JACHFE010000001.1"/>
</dbReference>
<dbReference type="Pfam" id="PF13511">
    <property type="entry name" value="DUF4124"/>
    <property type="match status" value="1"/>
</dbReference>
<keyword evidence="1" id="KW-0175">Coiled coil</keyword>
<evidence type="ECO:0000313" key="4">
    <source>
        <dbReference type="Proteomes" id="UP000591735"/>
    </source>
</evidence>
<protein>
    <recommendedName>
        <fullName evidence="2">DUF4124 domain-containing protein</fullName>
    </recommendedName>
</protein>
<dbReference type="InterPro" id="IPR025392">
    <property type="entry name" value="DUF4124"/>
</dbReference>